<dbReference type="Proteomes" id="UP001108089">
    <property type="component" value="Unassembled WGS sequence"/>
</dbReference>
<name>A0ABS9DE89_9ACTN</name>
<protein>
    <recommendedName>
        <fullName evidence="3">ESX-1 secretion-associated protein</fullName>
    </recommendedName>
</protein>
<evidence type="ECO:0008006" key="3">
    <source>
        <dbReference type="Google" id="ProtNLM"/>
    </source>
</evidence>
<dbReference type="InterPro" id="IPR022536">
    <property type="entry name" value="EspC"/>
</dbReference>
<organism evidence="1 2">
    <name type="scientific">Gordonia tangerina</name>
    <dbReference type="NCBI Taxonomy" id="2911060"/>
    <lineage>
        <taxon>Bacteria</taxon>
        <taxon>Bacillati</taxon>
        <taxon>Actinomycetota</taxon>
        <taxon>Actinomycetes</taxon>
        <taxon>Mycobacteriales</taxon>
        <taxon>Gordoniaceae</taxon>
        <taxon>Gordonia</taxon>
    </lineage>
</organism>
<dbReference type="EMBL" id="JAKGCU010000001">
    <property type="protein sequence ID" value="MCF3936937.1"/>
    <property type="molecule type" value="Genomic_DNA"/>
</dbReference>
<accession>A0ABS9DE89</accession>
<reference evidence="1" key="1">
    <citation type="submission" date="2022-01" db="EMBL/GenBank/DDBJ databases">
        <title>Gordonia xiamenensis sp. nov., isolated from surface seawater in Xiamen.</title>
        <authorList>
            <person name="He Y.F."/>
        </authorList>
    </citation>
    <scope>NUCLEOTIDE SEQUENCE</scope>
    <source>
        <strain evidence="1">GW1C4-4</strain>
    </source>
</reference>
<evidence type="ECO:0000313" key="2">
    <source>
        <dbReference type="Proteomes" id="UP001108089"/>
    </source>
</evidence>
<dbReference type="InterPro" id="IPR036689">
    <property type="entry name" value="ESAT-6-like_sf"/>
</dbReference>
<proteinExistence type="predicted"/>
<evidence type="ECO:0000313" key="1">
    <source>
        <dbReference type="EMBL" id="MCF3936937.1"/>
    </source>
</evidence>
<gene>
    <name evidence="1" type="ORF">L1892_00890</name>
</gene>
<dbReference type="Pfam" id="PF10824">
    <property type="entry name" value="T7SS_ESX_EspC"/>
    <property type="match status" value="1"/>
</dbReference>
<dbReference type="Gene3D" id="1.10.287.1060">
    <property type="entry name" value="ESAT-6-like"/>
    <property type="match status" value="1"/>
</dbReference>
<comment type="caution">
    <text evidence="1">The sequence shown here is derived from an EMBL/GenBank/DDBJ whole genome shotgun (WGS) entry which is preliminary data.</text>
</comment>
<dbReference type="SUPFAM" id="SSF140453">
    <property type="entry name" value="EsxAB dimer-like"/>
    <property type="match status" value="1"/>
</dbReference>
<keyword evidence="2" id="KW-1185">Reference proteome</keyword>
<sequence length="110" mass="11570">MLPPTTGGTDFSGVSVLVDPDVLRALATQTVGAADSIDGADLPGVAARAADGLDRSTSQWAARLVATHLDQQCQRMQDGLTTMGQAVRGAGENYRVTDEDLAADLTRLWR</sequence>